<organism evidence="2 3">
    <name type="scientific">Mycena belliarum</name>
    <dbReference type="NCBI Taxonomy" id="1033014"/>
    <lineage>
        <taxon>Eukaryota</taxon>
        <taxon>Fungi</taxon>
        <taxon>Dikarya</taxon>
        <taxon>Basidiomycota</taxon>
        <taxon>Agaricomycotina</taxon>
        <taxon>Agaricomycetes</taxon>
        <taxon>Agaricomycetidae</taxon>
        <taxon>Agaricales</taxon>
        <taxon>Marasmiineae</taxon>
        <taxon>Mycenaceae</taxon>
        <taxon>Mycena</taxon>
    </lineage>
</organism>
<name>A0AAD6UFM5_9AGAR</name>
<feature type="compositionally biased region" description="Acidic residues" evidence="1">
    <location>
        <begin position="321"/>
        <end position="338"/>
    </location>
</feature>
<feature type="compositionally biased region" description="Polar residues" evidence="1">
    <location>
        <begin position="278"/>
        <end position="291"/>
    </location>
</feature>
<sequence length="338" mass="37604">MASPTSDARASRSRKPSAAQKQINQTRVEAAAKTRANKEKAKRAAARKEKRRSNDAQAAILRDTTNTVVEREPLAPSAEEQIARLTARLQSAEAHNETLARKNKRLKKSMRRHPASTTDSSPEIIPIPKPKGKFNLQEAMELTDKRALYTELQSGIHAIALEAKLDFGLNWSQQDPGLVAKILRVAEEHHPYLGSKRFPRHWATSSILQRYLNSVRAYQSGKANPSSGVSRRRERVTRIGQREAEAQRRRKHSRRVITSPSPDEDDSMDVEQHGETPANASDSSQEGSRSASPLVDEHVPRVPRDDSDDDDLSPGVPDIQPGDDDDTSDDEDLPLAED</sequence>
<feature type="compositionally biased region" description="Basic and acidic residues" evidence="1">
    <location>
        <begin position="236"/>
        <end position="247"/>
    </location>
</feature>
<feature type="region of interest" description="Disordered" evidence="1">
    <location>
        <begin position="219"/>
        <end position="338"/>
    </location>
</feature>
<evidence type="ECO:0000313" key="2">
    <source>
        <dbReference type="EMBL" id="KAJ7100777.1"/>
    </source>
</evidence>
<protein>
    <submittedName>
        <fullName evidence="2">Uncharacterized protein</fullName>
    </submittedName>
</protein>
<evidence type="ECO:0000313" key="3">
    <source>
        <dbReference type="Proteomes" id="UP001222325"/>
    </source>
</evidence>
<keyword evidence="3" id="KW-1185">Reference proteome</keyword>
<proteinExistence type="predicted"/>
<dbReference type="EMBL" id="JARJCN010000005">
    <property type="protein sequence ID" value="KAJ7100777.1"/>
    <property type="molecule type" value="Genomic_DNA"/>
</dbReference>
<reference evidence="2" key="1">
    <citation type="submission" date="2023-03" db="EMBL/GenBank/DDBJ databases">
        <title>Massive genome expansion in bonnet fungi (Mycena s.s.) driven by repeated elements and novel gene families across ecological guilds.</title>
        <authorList>
            <consortium name="Lawrence Berkeley National Laboratory"/>
            <person name="Harder C.B."/>
            <person name="Miyauchi S."/>
            <person name="Viragh M."/>
            <person name="Kuo A."/>
            <person name="Thoen E."/>
            <person name="Andreopoulos B."/>
            <person name="Lu D."/>
            <person name="Skrede I."/>
            <person name="Drula E."/>
            <person name="Henrissat B."/>
            <person name="Morin E."/>
            <person name="Kohler A."/>
            <person name="Barry K."/>
            <person name="LaButti K."/>
            <person name="Morin E."/>
            <person name="Salamov A."/>
            <person name="Lipzen A."/>
            <person name="Mereny Z."/>
            <person name="Hegedus B."/>
            <person name="Baldrian P."/>
            <person name="Stursova M."/>
            <person name="Weitz H."/>
            <person name="Taylor A."/>
            <person name="Grigoriev I.V."/>
            <person name="Nagy L.G."/>
            <person name="Martin F."/>
            <person name="Kauserud H."/>
        </authorList>
    </citation>
    <scope>NUCLEOTIDE SEQUENCE</scope>
    <source>
        <strain evidence="2">CBHHK173m</strain>
    </source>
</reference>
<dbReference type="AlphaFoldDB" id="A0AAD6UFM5"/>
<evidence type="ECO:0000256" key="1">
    <source>
        <dbReference type="SAM" id="MobiDB-lite"/>
    </source>
</evidence>
<feature type="compositionally biased region" description="Basic residues" evidence="1">
    <location>
        <begin position="40"/>
        <end position="51"/>
    </location>
</feature>
<feature type="region of interest" description="Disordered" evidence="1">
    <location>
        <begin position="1"/>
        <end position="75"/>
    </location>
</feature>
<comment type="caution">
    <text evidence="2">The sequence shown here is derived from an EMBL/GenBank/DDBJ whole genome shotgun (WGS) entry which is preliminary data.</text>
</comment>
<feature type="region of interest" description="Disordered" evidence="1">
    <location>
        <begin position="93"/>
        <end position="125"/>
    </location>
</feature>
<accession>A0AAD6UFM5</accession>
<gene>
    <name evidence="2" type="ORF">B0H15DRAFT_796477</name>
</gene>
<feature type="compositionally biased region" description="Basic and acidic residues" evidence="1">
    <location>
        <begin position="30"/>
        <end position="39"/>
    </location>
</feature>
<feature type="compositionally biased region" description="Basic residues" evidence="1">
    <location>
        <begin position="101"/>
        <end position="114"/>
    </location>
</feature>
<feature type="compositionally biased region" description="Basic and acidic residues" evidence="1">
    <location>
        <begin position="295"/>
        <end position="305"/>
    </location>
</feature>
<dbReference type="Proteomes" id="UP001222325">
    <property type="component" value="Unassembled WGS sequence"/>
</dbReference>